<sequence>VLCEVVFLSIDPYMGIPSDDLMKPFGKYNTMFGEAVSNRNGQYPVGTLVTPMSGWRTHFISKDGKDLNALSFDIGNLSSSITDVVGMPG</sequence>
<evidence type="ECO:0000259" key="7">
    <source>
        <dbReference type="Pfam" id="PF16884"/>
    </source>
</evidence>
<evidence type="ECO:0000256" key="6">
    <source>
        <dbReference type="ARBA" id="ARBA00049070"/>
    </source>
</evidence>
<evidence type="ECO:0000256" key="4">
    <source>
        <dbReference type="ARBA" id="ARBA00047878"/>
    </source>
</evidence>
<dbReference type="Proteomes" id="UP000682733">
    <property type="component" value="Unassembled WGS sequence"/>
</dbReference>
<dbReference type="Gene3D" id="3.90.180.10">
    <property type="entry name" value="Medium-chain alcohol dehydrogenases, catalytic domain"/>
    <property type="match status" value="1"/>
</dbReference>
<dbReference type="EC" id="1.3.1.48" evidence="2"/>
<dbReference type="SUPFAM" id="SSF50129">
    <property type="entry name" value="GroES-like"/>
    <property type="match status" value="1"/>
</dbReference>
<feature type="domain" description="Oxidoreductase N-terminal" evidence="7">
    <location>
        <begin position="1"/>
        <end position="67"/>
    </location>
</feature>
<dbReference type="AlphaFoldDB" id="A0A8S2VHZ6"/>
<organism evidence="8 9">
    <name type="scientific">Didymodactylos carnosus</name>
    <dbReference type="NCBI Taxonomy" id="1234261"/>
    <lineage>
        <taxon>Eukaryota</taxon>
        <taxon>Metazoa</taxon>
        <taxon>Spiralia</taxon>
        <taxon>Gnathifera</taxon>
        <taxon>Rotifera</taxon>
        <taxon>Eurotatoria</taxon>
        <taxon>Bdelloidea</taxon>
        <taxon>Philodinida</taxon>
        <taxon>Philodinidae</taxon>
        <taxon>Didymodactylos</taxon>
    </lineage>
</organism>
<comment type="caution">
    <text evidence="8">The sequence shown here is derived from an EMBL/GenBank/DDBJ whole genome shotgun (WGS) entry which is preliminary data.</text>
</comment>
<evidence type="ECO:0000256" key="3">
    <source>
        <dbReference type="ARBA" id="ARBA00033119"/>
    </source>
</evidence>
<protein>
    <recommendedName>
        <fullName evidence="3">15-oxoprostaglandin 13-reductase</fullName>
        <ecNumber evidence="2">1.3.1.48</ecNumber>
    </recommendedName>
    <alternativeName>
        <fullName evidence="3">15-oxoprostaglandin 13-reductase</fullName>
    </alternativeName>
</protein>
<name>A0A8S2VHZ6_9BILA</name>
<comment type="catalytic activity">
    <reaction evidence="4">
        <text>13,14-dihydro-15-oxo-prostaglandin F1alpha + NADP(+) = 15-oxoprostaglandin F1alpha + NADPH + H(+)</text>
        <dbReference type="Rhea" id="RHEA:50592"/>
        <dbReference type="ChEBI" id="CHEBI:15378"/>
        <dbReference type="ChEBI" id="CHEBI:57783"/>
        <dbReference type="ChEBI" id="CHEBI:58349"/>
        <dbReference type="ChEBI" id="CHEBI:79072"/>
        <dbReference type="ChEBI" id="CHEBI:133411"/>
    </reaction>
    <physiologicalReaction direction="right-to-left" evidence="4">
        <dbReference type="Rhea" id="RHEA:50594"/>
    </physiologicalReaction>
</comment>
<comment type="catalytic activity">
    <reaction evidence="5">
        <text>13,14-dihydro-15-oxo-PGF2alpha + NADP(+) = 15-oxoprostaglandin F2alpha + NADPH + H(+)</text>
        <dbReference type="Rhea" id="RHEA:50588"/>
        <dbReference type="ChEBI" id="CHEBI:15378"/>
        <dbReference type="ChEBI" id="CHEBI:57783"/>
        <dbReference type="ChEBI" id="CHEBI:58349"/>
        <dbReference type="ChEBI" id="CHEBI:133374"/>
        <dbReference type="ChEBI" id="CHEBI:133409"/>
    </reaction>
    <physiologicalReaction direction="right-to-left" evidence="5">
        <dbReference type="Rhea" id="RHEA:50590"/>
    </physiologicalReaction>
</comment>
<dbReference type="InterPro" id="IPR011032">
    <property type="entry name" value="GroES-like_sf"/>
</dbReference>
<dbReference type="InterPro" id="IPR041694">
    <property type="entry name" value="ADH_N_2"/>
</dbReference>
<evidence type="ECO:0000256" key="2">
    <source>
        <dbReference type="ARBA" id="ARBA00011981"/>
    </source>
</evidence>
<dbReference type="Pfam" id="PF16884">
    <property type="entry name" value="ADH_N_2"/>
    <property type="match status" value="1"/>
</dbReference>
<comment type="similarity">
    <text evidence="1">Belongs to the NADP-dependent oxidoreductase L4BD family.</text>
</comment>
<evidence type="ECO:0000256" key="1">
    <source>
        <dbReference type="ARBA" id="ARBA00010460"/>
    </source>
</evidence>
<evidence type="ECO:0000313" key="9">
    <source>
        <dbReference type="Proteomes" id="UP000682733"/>
    </source>
</evidence>
<evidence type="ECO:0000313" key="8">
    <source>
        <dbReference type="EMBL" id="CAF4391245.1"/>
    </source>
</evidence>
<reference evidence="8" key="1">
    <citation type="submission" date="2021-02" db="EMBL/GenBank/DDBJ databases">
        <authorList>
            <person name="Nowell W R."/>
        </authorList>
    </citation>
    <scope>NUCLEOTIDE SEQUENCE</scope>
</reference>
<gene>
    <name evidence="8" type="ORF">TMI583_LOCUS43050</name>
</gene>
<comment type="catalytic activity">
    <reaction evidence="6">
        <text>13,14-dihydro-15-oxo-prostaglandin E1 + NADP(+) = 15-oxoprostaglandin E1 + NADPH + H(+)</text>
        <dbReference type="Rhea" id="RHEA:50584"/>
        <dbReference type="ChEBI" id="CHEBI:15378"/>
        <dbReference type="ChEBI" id="CHEBI:57401"/>
        <dbReference type="ChEBI" id="CHEBI:57783"/>
        <dbReference type="ChEBI" id="CHEBI:58349"/>
        <dbReference type="ChEBI" id="CHEBI:133408"/>
    </reaction>
    <physiologicalReaction direction="right-to-left" evidence="6">
        <dbReference type="Rhea" id="RHEA:50586"/>
    </physiologicalReaction>
</comment>
<proteinExistence type="inferred from homology"/>
<evidence type="ECO:0000256" key="5">
    <source>
        <dbReference type="ARBA" id="ARBA00048290"/>
    </source>
</evidence>
<accession>A0A8S2VHZ6</accession>
<dbReference type="EMBL" id="CAJOBA010070911">
    <property type="protein sequence ID" value="CAF4391245.1"/>
    <property type="molecule type" value="Genomic_DNA"/>
</dbReference>
<feature type="non-terminal residue" evidence="8">
    <location>
        <position position="1"/>
    </location>
</feature>
<dbReference type="GO" id="GO:0047522">
    <property type="term" value="F:15-oxoprostaglandin 13-reductase [NAD(P)+] activity"/>
    <property type="evidence" value="ECO:0007669"/>
    <property type="project" value="UniProtKB-EC"/>
</dbReference>